<organism evidence="12 13">
    <name type="scientific">Allacma fusca</name>
    <dbReference type="NCBI Taxonomy" id="39272"/>
    <lineage>
        <taxon>Eukaryota</taxon>
        <taxon>Metazoa</taxon>
        <taxon>Ecdysozoa</taxon>
        <taxon>Arthropoda</taxon>
        <taxon>Hexapoda</taxon>
        <taxon>Collembola</taxon>
        <taxon>Symphypleona</taxon>
        <taxon>Sminthuridae</taxon>
        <taxon>Allacma</taxon>
    </lineage>
</organism>
<name>A0A8J2LM30_9HEXA</name>
<keyword evidence="10 11" id="KW-0472">Membrane</keyword>
<dbReference type="AlphaFoldDB" id="A0A8J2LM30"/>
<comment type="function">
    <text evidence="1 11">Subunit of the oligosaccharyl transferase (OST) complex that catalyzes the initial transfer of a defined glycan (Glc(3)Man(9)GlcNAc(2) in eukaryotes) from the lipid carrier dolichol-pyrophosphate to an asparagine residue within an Asn-X-Ser/Thr consensus motif in nascent polypeptide chains, the first step in protein N-glycosylation. N-glycosylation occurs cotranslationally and the complex associates with the Sec61 complex at the channel-forming translocon complex that mediates protein translocation across the endoplasmic reticulum (ER). All subunits are required for a maximal enzyme activity.</text>
</comment>
<evidence type="ECO:0000256" key="5">
    <source>
        <dbReference type="ARBA" id="ARBA00017611"/>
    </source>
</evidence>
<keyword evidence="8 11" id="KW-0256">Endoplasmic reticulum</keyword>
<gene>
    <name evidence="12" type="ORF">AFUS01_LOCUS44018</name>
</gene>
<feature type="transmembrane region" description="Helical" evidence="11">
    <location>
        <begin position="487"/>
        <end position="505"/>
    </location>
</feature>
<dbReference type="PANTHER" id="PTHR21049:SF0">
    <property type="entry name" value="DOLICHYL-DIPHOSPHOOLIGOSACCHARIDE--PROTEIN GLYCOSYLTRANSFERASE SUBUNIT 1"/>
    <property type="match status" value="1"/>
</dbReference>
<evidence type="ECO:0000256" key="8">
    <source>
        <dbReference type="ARBA" id="ARBA00022824"/>
    </source>
</evidence>
<comment type="subunit">
    <text evidence="11">Component of the oligosaccharyltransferase (OST) complex.</text>
</comment>
<dbReference type="PANTHER" id="PTHR21049">
    <property type="entry name" value="RIBOPHORIN I"/>
    <property type="match status" value="1"/>
</dbReference>
<evidence type="ECO:0000256" key="7">
    <source>
        <dbReference type="ARBA" id="ARBA00022729"/>
    </source>
</evidence>
<evidence type="ECO:0000256" key="11">
    <source>
        <dbReference type="RuleBase" id="RU361143"/>
    </source>
</evidence>
<keyword evidence="6 11" id="KW-0812">Transmembrane</keyword>
<sequence length="655" mass="74081">MFLPAVDIRIRITGVKSWKVKNKSRAFWSGQFNVSNALLLSTVSSAQYSFCVAYTKVRMRALNVALFLCCLGVAICQQVEVEPLVIQHAERTIDISSQLVQISHKLKIENTGATGGKYVLFTVEPQLKSHLSFFGATLGKEGKGLRSTIVPLNSLTSALTYRIELPTPVTKGKTVDVEVETVYTRYIEPFPTEISQKDKQLVKYVGSHYLYSPYKVVKQTTKISMASKNIESFTKLKPFSQSDSSLTFGPYENIAPTSVSELTVHYENNSPFLTVTKLERVIEVSHWGNIAVEEKIEILHTGAKLKGSFSRFDYQREPNSGISSIKAFKTILPAAARDVYYRDDIGNISTSNMYVKHDSVELTLRPRFPLFGGWKTRYVIGYNLPSYEYLFADGSQYALKMRLLDHVFDTLVVDELVVKIILPEGSSDLKLKTPYEVRQLPRTLHFTYLDVTGRPVITLTKRNLVENHIQDFTLEYNFPRVYMLREPLVVILAFLVLFVTVLIYVRLDFSISSSKAAASKGGNSAVSETVLRRHGKRAGLYETFDTQLSKLKANKDASAYQAALKNLTQDHKAETQAINDIITKTRPESPELADSITELQKLDRGFWEVYIQYGQSLEKLVAGKMARPQFLEQDNQFNTKRDELAEKINKIIKTL</sequence>
<evidence type="ECO:0000256" key="10">
    <source>
        <dbReference type="ARBA" id="ARBA00023136"/>
    </source>
</evidence>
<evidence type="ECO:0000256" key="2">
    <source>
        <dbReference type="ARBA" id="ARBA00004115"/>
    </source>
</evidence>
<keyword evidence="9 11" id="KW-1133">Transmembrane helix</keyword>
<dbReference type="InterPro" id="IPR007676">
    <property type="entry name" value="Ribophorin_I"/>
</dbReference>
<keyword evidence="7" id="KW-0732">Signal</keyword>
<protein>
    <recommendedName>
        <fullName evidence="5 11">Dolichyl-diphosphooligosaccharide--protein glycosyltransferase subunit 1</fullName>
    </recommendedName>
</protein>
<accession>A0A8J2LM30</accession>
<evidence type="ECO:0000256" key="9">
    <source>
        <dbReference type="ARBA" id="ARBA00022989"/>
    </source>
</evidence>
<evidence type="ECO:0000313" key="13">
    <source>
        <dbReference type="Proteomes" id="UP000708208"/>
    </source>
</evidence>
<reference evidence="12" key="1">
    <citation type="submission" date="2021-06" db="EMBL/GenBank/DDBJ databases">
        <authorList>
            <person name="Hodson N. C."/>
            <person name="Mongue J. A."/>
            <person name="Jaron S. K."/>
        </authorList>
    </citation>
    <scope>NUCLEOTIDE SEQUENCE</scope>
</reference>
<keyword evidence="13" id="KW-1185">Reference proteome</keyword>
<dbReference type="GO" id="GO:0008250">
    <property type="term" value="C:oligosaccharyltransferase complex"/>
    <property type="evidence" value="ECO:0007669"/>
    <property type="project" value="UniProtKB-UniRule"/>
</dbReference>
<proteinExistence type="inferred from homology"/>
<comment type="subcellular location">
    <subcellularLocation>
        <location evidence="2 11">Endoplasmic reticulum membrane</location>
        <topology evidence="2 11">Single-pass type I membrane protein</topology>
    </subcellularLocation>
</comment>
<evidence type="ECO:0000313" key="12">
    <source>
        <dbReference type="EMBL" id="CAG7834518.1"/>
    </source>
</evidence>
<dbReference type="UniPathway" id="UPA00378"/>
<evidence type="ECO:0000256" key="1">
    <source>
        <dbReference type="ARBA" id="ARBA00002791"/>
    </source>
</evidence>
<dbReference type="Proteomes" id="UP000708208">
    <property type="component" value="Unassembled WGS sequence"/>
</dbReference>
<evidence type="ECO:0000256" key="3">
    <source>
        <dbReference type="ARBA" id="ARBA00004922"/>
    </source>
</evidence>
<comment type="similarity">
    <text evidence="4 11">Belongs to the OST1 family.</text>
</comment>
<dbReference type="OrthoDB" id="310030at2759"/>
<comment type="caution">
    <text evidence="12">The sequence shown here is derived from an EMBL/GenBank/DDBJ whole genome shotgun (WGS) entry which is preliminary data.</text>
</comment>
<evidence type="ECO:0000256" key="4">
    <source>
        <dbReference type="ARBA" id="ARBA00008905"/>
    </source>
</evidence>
<dbReference type="EMBL" id="CAJVCH010570270">
    <property type="protein sequence ID" value="CAG7834518.1"/>
    <property type="molecule type" value="Genomic_DNA"/>
</dbReference>
<evidence type="ECO:0000256" key="6">
    <source>
        <dbReference type="ARBA" id="ARBA00022692"/>
    </source>
</evidence>
<dbReference type="GO" id="GO:0018279">
    <property type="term" value="P:protein N-linked glycosylation via asparagine"/>
    <property type="evidence" value="ECO:0007669"/>
    <property type="project" value="TreeGrafter"/>
</dbReference>
<dbReference type="Pfam" id="PF04597">
    <property type="entry name" value="Ribophorin_I"/>
    <property type="match status" value="1"/>
</dbReference>
<comment type="pathway">
    <text evidence="3 11">Protein modification; protein glycosylation.</text>
</comment>